<dbReference type="AlphaFoldDB" id="A0AA43QIM0"/>
<dbReference type="Pfam" id="PF00702">
    <property type="entry name" value="Hydrolase"/>
    <property type="match status" value="1"/>
</dbReference>
<dbReference type="SFLD" id="SFLDG01129">
    <property type="entry name" value="C1.5:_HAD__Beta-PGM__Phosphata"/>
    <property type="match status" value="1"/>
</dbReference>
<dbReference type="InterPro" id="IPR052791">
    <property type="entry name" value="SSM1_domain"/>
</dbReference>
<dbReference type="PANTHER" id="PTHR47438:SF1">
    <property type="entry name" value="PHOSPHATE METABOLISM PROTEIN 8-RELATED"/>
    <property type="match status" value="1"/>
</dbReference>
<comment type="caution">
    <text evidence="1">The sequence shown here is derived from an EMBL/GenBank/DDBJ whole genome shotgun (WGS) entry which is preliminary data.</text>
</comment>
<dbReference type="GO" id="GO:0008252">
    <property type="term" value="F:nucleotidase activity"/>
    <property type="evidence" value="ECO:0007669"/>
    <property type="project" value="TreeGrafter"/>
</dbReference>
<dbReference type="InterPro" id="IPR010237">
    <property type="entry name" value="Pyr-5-nucltdase"/>
</dbReference>
<evidence type="ECO:0000313" key="2">
    <source>
        <dbReference type="Proteomes" id="UP001161017"/>
    </source>
</evidence>
<dbReference type="Proteomes" id="UP001161017">
    <property type="component" value="Unassembled WGS sequence"/>
</dbReference>
<dbReference type="NCBIfam" id="TIGR01993">
    <property type="entry name" value="Pyr-5-nucltdase"/>
    <property type="match status" value="1"/>
</dbReference>
<dbReference type="GO" id="GO:0006206">
    <property type="term" value="P:pyrimidine nucleobase metabolic process"/>
    <property type="evidence" value="ECO:0007669"/>
    <property type="project" value="TreeGrafter"/>
</dbReference>
<dbReference type="InterPro" id="IPR006439">
    <property type="entry name" value="HAD-SF_hydro_IA"/>
</dbReference>
<dbReference type="InterPro" id="IPR036412">
    <property type="entry name" value="HAD-like_sf"/>
</dbReference>
<dbReference type="SUPFAM" id="SSF56784">
    <property type="entry name" value="HAD-like"/>
    <property type="match status" value="1"/>
</dbReference>
<proteinExistence type="predicted"/>
<dbReference type="NCBIfam" id="TIGR01509">
    <property type="entry name" value="HAD-SF-IA-v3"/>
    <property type="match status" value="1"/>
</dbReference>
<dbReference type="GO" id="GO:0009166">
    <property type="term" value="P:nucleotide catabolic process"/>
    <property type="evidence" value="ECO:0007669"/>
    <property type="project" value="TreeGrafter"/>
</dbReference>
<name>A0AA43QIM0_9LECA</name>
<dbReference type="EMBL" id="JAPUFD010000001">
    <property type="protein sequence ID" value="MDI1485378.1"/>
    <property type="molecule type" value="Genomic_DNA"/>
</dbReference>
<dbReference type="SFLD" id="SFLDG01132">
    <property type="entry name" value="C1.5.3:_5'-Nucleotidase_Like"/>
    <property type="match status" value="1"/>
</dbReference>
<reference evidence="1" key="1">
    <citation type="journal article" date="2023" name="Genome Biol. Evol.">
        <title>First Whole Genome Sequence and Flow Cytometry Genome Size Data for the Lichen-Forming Fungus Ramalina farinacea (Ascomycota).</title>
        <authorList>
            <person name="Llewellyn T."/>
            <person name="Mian S."/>
            <person name="Hill R."/>
            <person name="Leitch I.J."/>
            <person name="Gaya E."/>
        </authorList>
    </citation>
    <scope>NUCLEOTIDE SEQUENCE</scope>
    <source>
        <strain evidence="1">LIQ254RAFAR</strain>
    </source>
</reference>
<keyword evidence="2" id="KW-1185">Reference proteome</keyword>
<dbReference type="Gene3D" id="3.40.50.1000">
    <property type="entry name" value="HAD superfamily/HAD-like"/>
    <property type="match status" value="1"/>
</dbReference>
<organism evidence="1 2">
    <name type="scientific">Ramalina farinacea</name>
    <dbReference type="NCBI Taxonomy" id="258253"/>
    <lineage>
        <taxon>Eukaryota</taxon>
        <taxon>Fungi</taxon>
        <taxon>Dikarya</taxon>
        <taxon>Ascomycota</taxon>
        <taxon>Pezizomycotina</taxon>
        <taxon>Lecanoromycetes</taxon>
        <taxon>OSLEUM clade</taxon>
        <taxon>Lecanoromycetidae</taxon>
        <taxon>Lecanorales</taxon>
        <taxon>Lecanorineae</taxon>
        <taxon>Ramalinaceae</taxon>
        <taxon>Ramalina</taxon>
    </lineage>
</organism>
<gene>
    <name evidence="1" type="primary">SDT1</name>
    <name evidence="1" type="ORF">OHK93_000515</name>
</gene>
<protein>
    <submittedName>
        <fullName evidence="1">Suppressor of disruption of TFIIS</fullName>
    </submittedName>
</protein>
<dbReference type="PANTHER" id="PTHR47438">
    <property type="entry name" value="PHOSPHATE METABOLISM PROTEIN 8-RELATED"/>
    <property type="match status" value="1"/>
</dbReference>
<dbReference type="SFLD" id="SFLDS00003">
    <property type="entry name" value="Haloacid_Dehalogenase"/>
    <property type="match status" value="1"/>
</dbReference>
<sequence length="250" mass="28970">MVTPVPSDPDRRPVFFFDIDNCLYPRSKRVQDLMQELIDAYFVRHLSLSAEEAIELHRKYYTEYGLALSGLVKHHKIDALAYNREVDDALPLDGLIEEDERLQRLLGDIDRRKVKLWLFTNAHVTHARRVVRLLGVERFFEGVTYCDYSKMPLLAKPHEKMFEKAEREAGVPGRSRECYFVDDSALNCRHAGQRGWTVVHKLEPEDQGPDPSAAERVIRDLEELRELFPQFFRPGHETNGISGAHPRSTI</sequence>
<dbReference type="Gene3D" id="1.10.150.450">
    <property type="match status" value="1"/>
</dbReference>
<dbReference type="InterPro" id="IPR023214">
    <property type="entry name" value="HAD_sf"/>
</dbReference>
<accession>A0AA43QIM0</accession>
<evidence type="ECO:0000313" key="1">
    <source>
        <dbReference type="EMBL" id="MDI1485378.1"/>
    </source>
</evidence>